<gene>
    <name evidence="1" type="ORF">NA56DRAFT_547383</name>
</gene>
<feature type="non-terminal residue" evidence="1">
    <location>
        <position position="122"/>
    </location>
</feature>
<keyword evidence="2" id="KW-1185">Reference proteome</keyword>
<sequence length="122" mass="13510">MIPATSTVNEPPTNFPNITSRAPPNTKSVLLTHLDLQMASKQPNYATLTPQEQTEQDNWAQEMIKRVGACPENFDWMRRENPGGYQCEGGGHGITDELLAEGKGGIMVLATKKWSESKGPYY</sequence>
<evidence type="ECO:0000313" key="2">
    <source>
        <dbReference type="Proteomes" id="UP000235672"/>
    </source>
</evidence>
<proteinExistence type="predicted"/>
<dbReference type="AlphaFoldDB" id="A0A2J6PRU7"/>
<name>A0A2J6PRU7_9HELO</name>
<evidence type="ECO:0000313" key="1">
    <source>
        <dbReference type="EMBL" id="PMD16737.1"/>
    </source>
</evidence>
<dbReference type="OrthoDB" id="4746642at2759"/>
<protein>
    <submittedName>
        <fullName evidence="1">Uncharacterized protein</fullName>
    </submittedName>
</protein>
<reference evidence="1 2" key="1">
    <citation type="submission" date="2016-05" db="EMBL/GenBank/DDBJ databases">
        <title>A degradative enzymes factory behind the ericoid mycorrhizal symbiosis.</title>
        <authorList>
            <consortium name="DOE Joint Genome Institute"/>
            <person name="Martino E."/>
            <person name="Morin E."/>
            <person name="Grelet G."/>
            <person name="Kuo A."/>
            <person name="Kohler A."/>
            <person name="Daghino S."/>
            <person name="Barry K."/>
            <person name="Choi C."/>
            <person name="Cichocki N."/>
            <person name="Clum A."/>
            <person name="Copeland A."/>
            <person name="Hainaut M."/>
            <person name="Haridas S."/>
            <person name="Labutti K."/>
            <person name="Lindquist E."/>
            <person name="Lipzen A."/>
            <person name="Khouja H.-R."/>
            <person name="Murat C."/>
            <person name="Ohm R."/>
            <person name="Olson A."/>
            <person name="Spatafora J."/>
            <person name="Veneault-Fourrey C."/>
            <person name="Henrissat B."/>
            <person name="Grigoriev I."/>
            <person name="Martin F."/>
            <person name="Perotto S."/>
        </authorList>
    </citation>
    <scope>NUCLEOTIDE SEQUENCE [LARGE SCALE GENOMIC DNA]</scope>
    <source>
        <strain evidence="1 2">UAMH 7357</strain>
    </source>
</reference>
<organism evidence="1 2">
    <name type="scientific">Hyaloscypha hepaticicola</name>
    <dbReference type="NCBI Taxonomy" id="2082293"/>
    <lineage>
        <taxon>Eukaryota</taxon>
        <taxon>Fungi</taxon>
        <taxon>Dikarya</taxon>
        <taxon>Ascomycota</taxon>
        <taxon>Pezizomycotina</taxon>
        <taxon>Leotiomycetes</taxon>
        <taxon>Helotiales</taxon>
        <taxon>Hyaloscyphaceae</taxon>
        <taxon>Hyaloscypha</taxon>
    </lineage>
</organism>
<dbReference type="Proteomes" id="UP000235672">
    <property type="component" value="Unassembled WGS sequence"/>
</dbReference>
<dbReference type="EMBL" id="KZ613503">
    <property type="protein sequence ID" value="PMD16737.1"/>
    <property type="molecule type" value="Genomic_DNA"/>
</dbReference>
<accession>A0A2J6PRU7</accession>